<keyword evidence="2" id="KW-1185">Reference proteome</keyword>
<evidence type="ECO:0000313" key="1">
    <source>
        <dbReference type="EMBL" id="MET3534118.1"/>
    </source>
</evidence>
<reference evidence="1 2" key="1">
    <citation type="submission" date="2024-06" db="EMBL/GenBank/DDBJ databases">
        <title>Genomic Encyclopedia of Type Strains, Phase IV (KMG-IV): sequencing the most valuable type-strain genomes for metagenomic binning, comparative biology and taxonomic classification.</title>
        <authorList>
            <person name="Goeker M."/>
        </authorList>
    </citation>
    <scope>NUCLEOTIDE SEQUENCE [LARGE SCALE GENOMIC DNA]</scope>
    <source>
        <strain evidence="1 2">DSM 29126</strain>
    </source>
</reference>
<name>A0ABV2ETJ2_9STRE</name>
<gene>
    <name evidence="1" type="ORF">ABID50_001277</name>
</gene>
<comment type="caution">
    <text evidence="1">The sequence shown here is derived from an EMBL/GenBank/DDBJ whole genome shotgun (WGS) entry which is preliminary data.</text>
</comment>
<accession>A0ABV2ETJ2</accession>
<protein>
    <submittedName>
        <fullName evidence="1">Uncharacterized protein</fullName>
    </submittedName>
</protein>
<sequence>MKLARRFPVLSWQVFINSYLVEKEEHSFSRWQRLARCIASITIAFPANPPDRYSYLEDSLMR</sequence>
<organism evidence="1 2">
    <name type="scientific">Streptococcus parasuis</name>
    <dbReference type="NCBI Taxonomy" id="1501662"/>
    <lineage>
        <taxon>Bacteria</taxon>
        <taxon>Bacillati</taxon>
        <taxon>Bacillota</taxon>
        <taxon>Bacilli</taxon>
        <taxon>Lactobacillales</taxon>
        <taxon>Streptococcaceae</taxon>
        <taxon>Streptococcus</taxon>
    </lineage>
</organism>
<dbReference type="RefSeq" id="WP_354278618.1">
    <property type="nucleotide sequence ID" value="NZ_JBEPLX010000012.1"/>
</dbReference>
<evidence type="ECO:0000313" key="2">
    <source>
        <dbReference type="Proteomes" id="UP001549134"/>
    </source>
</evidence>
<dbReference type="Proteomes" id="UP001549134">
    <property type="component" value="Unassembled WGS sequence"/>
</dbReference>
<dbReference type="EMBL" id="JBEPLX010000012">
    <property type="protein sequence ID" value="MET3534118.1"/>
    <property type="molecule type" value="Genomic_DNA"/>
</dbReference>
<proteinExistence type="predicted"/>